<gene>
    <name evidence="1" type="ORF">FNAPI_6555</name>
</gene>
<comment type="caution">
    <text evidence="1">The sequence shown here is derived from an EMBL/GenBank/DDBJ whole genome shotgun (WGS) entry which is preliminary data.</text>
</comment>
<evidence type="ECO:0000313" key="1">
    <source>
        <dbReference type="EMBL" id="KAF5554083.1"/>
    </source>
</evidence>
<accession>A0A8H5JEW5</accession>
<dbReference type="Proteomes" id="UP000574317">
    <property type="component" value="Unassembled WGS sequence"/>
</dbReference>
<reference evidence="1 2" key="1">
    <citation type="submission" date="2020-05" db="EMBL/GenBank/DDBJ databases">
        <title>Identification and distribution of gene clusters putatively required for synthesis of sphingolipid metabolism inhibitors in phylogenetically diverse species of the filamentous fungus Fusarium.</title>
        <authorList>
            <person name="Kim H.-S."/>
            <person name="Busman M."/>
            <person name="Brown D.W."/>
            <person name="Divon H."/>
            <person name="Uhlig S."/>
            <person name="Proctor R.H."/>
        </authorList>
    </citation>
    <scope>NUCLEOTIDE SEQUENCE [LARGE SCALE GENOMIC DNA]</scope>
    <source>
        <strain evidence="1 2">NRRL 25196</strain>
    </source>
</reference>
<dbReference type="AlphaFoldDB" id="A0A8H5JEW5"/>
<protein>
    <submittedName>
        <fullName evidence="1">Som1</fullName>
    </submittedName>
</protein>
<proteinExistence type="predicted"/>
<sequence>MFPVQQAFPDQLSSDMDYHALLHTQIYDYFLSAGMYSCGQALLNSDYNLRHQVMHAAAQRCSTESRIATPSLLDSGFGSSYSSPCEELHPMEHENLSRAQTEPALLYQWFCTFWDTLNSSQAQATGPPVQDCLIYPPDLPTHPLEAEPTICQDLFSLQSLGTKYPTERYRIDIVEKKKGKY</sequence>
<evidence type="ECO:0000313" key="2">
    <source>
        <dbReference type="Proteomes" id="UP000574317"/>
    </source>
</evidence>
<keyword evidence="2" id="KW-1185">Reference proteome</keyword>
<name>A0A8H5JEW5_9HYPO</name>
<organism evidence="1 2">
    <name type="scientific">Fusarium napiforme</name>
    <dbReference type="NCBI Taxonomy" id="42672"/>
    <lineage>
        <taxon>Eukaryota</taxon>
        <taxon>Fungi</taxon>
        <taxon>Dikarya</taxon>
        <taxon>Ascomycota</taxon>
        <taxon>Pezizomycotina</taxon>
        <taxon>Sordariomycetes</taxon>
        <taxon>Hypocreomycetidae</taxon>
        <taxon>Hypocreales</taxon>
        <taxon>Nectriaceae</taxon>
        <taxon>Fusarium</taxon>
        <taxon>Fusarium fujikuroi species complex</taxon>
    </lineage>
</organism>
<dbReference type="EMBL" id="JAAOAO010000240">
    <property type="protein sequence ID" value="KAF5554083.1"/>
    <property type="molecule type" value="Genomic_DNA"/>
</dbReference>